<dbReference type="SMART" id="SM00358">
    <property type="entry name" value="DSRM"/>
    <property type="match status" value="3"/>
</dbReference>
<protein>
    <submittedName>
        <fullName evidence="5">DRBM domain-containing protein</fullName>
    </submittedName>
</protein>
<dbReference type="GO" id="GO:0070578">
    <property type="term" value="C:RISC-loading complex"/>
    <property type="evidence" value="ECO:0007669"/>
    <property type="project" value="TreeGrafter"/>
</dbReference>
<name>A0A5S6QA79_TRIMR</name>
<dbReference type="Gene3D" id="3.30.160.20">
    <property type="match status" value="3"/>
</dbReference>
<accession>A0A5S6QA79</accession>
<sequence length="291" mass="31829">MATPLGLFNEKCAILKATAEFQLLCESGAPHEPMFTVSVMADGISVTSSGSSKQLAKQLAVLEFFRAAVRKGMAARWGLPMKESEAMALLDTWSSSYHSSCTASTSPCSSTAEVTNTVVPSLSSVESLYDMCTEKCWPLPLFKLIEKFEESSITLLTVQVTIGPVRTLGTGETVSEAMVNAAIGILDQLKSDEHHGMRLYSTSPRKLGFNFEFGVNAISTLQDKCARNKMSPPRYEEVGEEGLPHMRMFYIAVKVDNLERIGCGRSKKEAKHKGACKMLALLDEVRLANLR</sequence>
<dbReference type="GO" id="GO:0005634">
    <property type="term" value="C:nucleus"/>
    <property type="evidence" value="ECO:0007669"/>
    <property type="project" value="TreeGrafter"/>
</dbReference>
<keyword evidence="4" id="KW-1185">Reference proteome</keyword>
<dbReference type="AlphaFoldDB" id="A0A5S6QA79"/>
<reference evidence="5" key="1">
    <citation type="submission" date="2019-12" db="UniProtKB">
        <authorList>
            <consortium name="WormBaseParasite"/>
        </authorList>
    </citation>
    <scope>IDENTIFICATION</scope>
</reference>
<feature type="domain" description="DRBM" evidence="3">
    <location>
        <begin position="3"/>
        <end position="70"/>
    </location>
</feature>
<dbReference type="STRING" id="70415.A0A5S6QA79"/>
<dbReference type="FunFam" id="3.30.160.20:FF:000007">
    <property type="entry name" value="Double-stranded RNA-binding protein Staufen homolog 1"/>
    <property type="match status" value="1"/>
</dbReference>
<dbReference type="Pfam" id="PF00035">
    <property type="entry name" value="dsrm"/>
    <property type="match status" value="2"/>
</dbReference>
<dbReference type="WBParaSite" id="TMUE_1000003995.1">
    <property type="protein sequence ID" value="TMUE_1000003995.1"/>
    <property type="gene ID" value="WBGene00286680"/>
</dbReference>
<proteinExistence type="predicted"/>
<dbReference type="GO" id="GO:0016442">
    <property type="term" value="C:RISC complex"/>
    <property type="evidence" value="ECO:0007669"/>
    <property type="project" value="TreeGrafter"/>
</dbReference>
<dbReference type="GO" id="GO:0070920">
    <property type="term" value="P:regulation of regulatory ncRNA processing"/>
    <property type="evidence" value="ECO:0007669"/>
    <property type="project" value="TreeGrafter"/>
</dbReference>
<evidence type="ECO:0000313" key="4">
    <source>
        <dbReference type="Proteomes" id="UP000046395"/>
    </source>
</evidence>
<evidence type="ECO:0000313" key="5">
    <source>
        <dbReference type="WBParaSite" id="TMUE_1000003995.1"/>
    </source>
</evidence>
<evidence type="ECO:0000256" key="2">
    <source>
        <dbReference type="PROSITE-ProRule" id="PRU00266"/>
    </source>
</evidence>
<dbReference type="PANTHER" id="PTHR46205:SF3">
    <property type="entry name" value="LOQUACIOUS, ISOFORM B"/>
    <property type="match status" value="1"/>
</dbReference>
<dbReference type="InterPro" id="IPR051247">
    <property type="entry name" value="RLC_Component"/>
</dbReference>
<dbReference type="PROSITE" id="PS50137">
    <property type="entry name" value="DS_RBD"/>
    <property type="match status" value="2"/>
</dbReference>
<dbReference type="GO" id="GO:0003725">
    <property type="term" value="F:double-stranded RNA binding"/>
    <property type="evidence" value="ECO:0007669"/>
    <property type="project" value="TreeGrafter"/>
</dbReference>
<dbReference type="PANTHER" id="PTHR46205">
    <property type="entry name" value="LOQUACIOUS, ISOFORM B"/>
    <property type="match status" value="1"/>
</dbReference>
<dbReference type="Proteomes" id="UP000046395">
    <property type="component" value="Unassembled WGS sequence"/>
</dbReference>
<keyword evidence="1 2" id="KW-0694">RNA-binding</keyword>
<dbReference type="SUPFAM" id="SSF54768">
    <property type="entry name" value="dsRNA-binding domain-like"/>
    <property type="match status" value="3"/>
</dbReference>
<feature type="domain" description="DRBM" evidence="3">
    <location>
        <begin position="216"/>
        <end position="284"/>
    </location>
</feature>
<dbReference type="InterPro" id="IPR014720">
    <property type="entry name" value="dsRBD_dom"/>
</dbReference>
<dbReference type="GO" id="GO:0030422">
    <property type="term" value="P:siRNA processing"/>
    <property type="evidence" value="ECO:0007669"/>
    <property type="project" value="TreeGrafter"/>
</dbReference>
<evidence type="ECO:0000256" key="1">
    <source>
        <dbReference type="ARBA" id="ARBA00022884"/>
    </source>
</evidence>
<dbReference type="GO" id="GO:0035197">
    <property type="term" value="F:siRNA binding"/>
    <property type="evidence" value="ECO:0007669"/>
    <property type="project" value="TreeGrafter"/>
</dbReference>
<evidence type="ECO:0000259" key="3">
    <source>
        <dbReference type="PROSITE" id="PS50137"/>
    </source>
</evidence>
<dbReference type="GO" id="GO:0005737">
    <property type="term" value="C:cytoplasm"/>
    <property type="evidence" value="ECO:0007669"/>
    <property type="project" value="TreeGrafter"/>
</dbReference>
<organism evidence="4 5">
    <name type="scientific">Trichuris muris</name>
    <name type="common">Mouse whipworm</name>
    <dbReference type="NCBI Taxonomy" id="70415"/>
    <lineage>
        <taxon>Eukaryota</taxon>
        <taxon>Metazoa</taxon>
        <taxon>Ecdysozoa</taxon>
        <taxon>Nematoda</taxon>
        <taxon>Enoplea</taxon>
        <taxon>Dorylaimia</taxon>
        <taxon>Trichinellida</taxon>
        <taxon>Trichuridae</taxon>
        <taxon>Trichuris</taxon>
    </lineage>
</organism>